<keyword evidence="4" id="KW-1185">Reference proteome</keyword>
<dbReference type="RefSeq" id="WP_271148487.1">
    <property type="nucleotide sequence ID" value="NZ_CP115859.1"/>
</dbReference>
<name>A0ABY7QN68_9FLAO</name>
<dbReference type="Pfam" id="PF18962">
    <property type="entry name" value="Por_Secre_tail"/>
    <property type="match status" value="1"/>
</dbReference>
<organism evidence="3 4">
    <name type="scientific">Chryseobacterium camelliae</name>
    <dbReference type="NCBI Taxonomy" id="1265445"/>
    <lineage>
        <taxon>Bacteria</taxon>
        <taxon>Pseudomonadati</taxon>
        <taxon>Bacteroidota</taxon>
        <taxon>Flavobacteriia</taxon>
        <taxon>Flavobacteriales</taxon>
        <taxon>Weeksellaceae</taxon>
        <taxon>Chryseobacterium group</taxon>
        <taxon>Chryseobacterium</taxon>
    </lineage>
</organism>
<dbReference type="NCBIfam" id="TIGR04183">
    <property type="entry name" value="Por_Secre_tail"/>
    <property type="match status" value="1"/>
</dbReference>
<feature type="domain" description="Secretion system C-terminal sorting" evidence="2">
    <location>
        <begin position="502"/>
        <end position="567"/>
    </location>
</feature>
<protein>
    <submittedName>
        <fullName evidence="3">T9SS type A sorting domain-containing protein</fullName>
    </submittedName>
</protein>
<dbReference type="NCBIfam" id="NF045639">
    <property type="entry name" value="GCX_COOH"/>
    <property type="match status" value="1"/>
</dbReference>
<dbReference type="Proteomes" id="UP001210978">
    <property type="component" value="Chromosome"/>
</dbReference>
<accession>A0ABY7QN68</accession>
<dbReference type="InterPro" id="IPR055015">
    <property type="entry name" value="GCX_COOH"/>
</dbReference>
<gene>
    <name evidence="3" type="ORF">PFY12_14035</name>
</gene>
<evidence type="ECO:0000256" key="1">
    <source>
        <dbReference type="ARBA" id="ARBA00022729"/>
    </source>
</evidence>
<proteinExistence type="predicted"/>
<reference evidence="3 4" key="1">
    <citation type="submission" date="2023-01" db="EMBL/GenBank/DDBJ databases">
        <title>Complete genome of Chryseobacterium camelliae VAN22-5A.</title>
        <authorList>
            <person name="Zong G."/>
            <person name="Cao G."/>
        </authorList>
    </citation>
    <scope>NUCLEOTIDE SEQUENCE [LARGE SCALE GENOMIC DNA]</scope>
    <source>
        <strain evidence="3 4">VAN22-5A</strain>
    </source>
</reference>
<evidence type="ECO:0000259" key="2">
    <source>
        <dbReference type="Pfam" id="PF18962"/>
    </source>
</evidence>
<evidence type="ECO:0000313" key="3">
    <source>
        <dbReference type="EMBL" id="WBV60146.1"/>
    </source>
</evidence>
<dbReference type="EMBL" id="CP115859">
    <property type="protein sequence ID" value="WBV60146.1"/>
    <property type="molecule type" value="Genomic_DNA"/>
</dbReference>
<dbReference type="InterPro" id="IPR026444">
    <property type="entry name" value="Secre_tail"/>
</dbReference>
<evidence type="ECO:0000313" key="4">
    <source>
        <dbReference type="Proteomes" id="UP001210978"/>
    </source>
</evidence>
<keyword evidence="1" id="KW-0732">Signal</keyword>
<sequence length="569" mass="63159">MKTKNVFLIFLLFFGVDLLFAQGENNNWYFGQYAALNFQNPTPVGISTSSMNALEACGSVSDNNGNLLFYMSGEKIWNKQNQIMPNGVLLPPNQNDSAQQLAIVKNPANSNQYYVFTTGENNYTNSNFRINYSIVDMTLANGLGDVVPASKNVAVLDNLGNIFMSEAVTIVPNSSDGSFWVLIPNGTKLYSYKLSNTGFNNGNPVISNLNFPVNLNQYQYYSIKSSPKVNNSSYSHYICISFWKNNIISNFPDSDSINKIYSFNSTTGQITSDFSLQVNGLRAYLPEFNKDASVLFLGYTNIYAVDLISSITGGVQSMEIYHEPSPATAFPIGSIQRNKHGDVYVNKPSSPYLGRITSPDVYSSNMGVNLTAVGLISGGTRYGLPQLIPVLETSGYYPCIDNLTLTSESNNIFYYEIGNKITTKDNYVIGSRHNITMQAGESVNLLNGTHIQAGAIYYAFIAPCGEKEEFNAKSKQNLQKDMILELDQEERKQRLQIKNIDIYPNPVSELLTVKTDLKIENVSVNDMSGKNINVTLRDNKVDVRNLPAGSYIITIETKEGKTTKKFIKK</sequence>